<evidence type="ECO:0000313" key="2">
    <source>
        <dbReference type="EMBL" id="GLR83828.1"/>
    </source>
</evidence>
<accession>A0ABQ6AVB5</accession>
<comment type="caution">
    <text evidence="2">The sequence shown here is derived from an EMBL/GenBank/DDBJ whole genome shotgun (WGS) entry which is preliminary data.</text>
</comment>
<sequence>MIESISAITLATHDMARAVGFYRSLGFEVLYGGEAEAFTSFRAGPGYLNLIAQPADKHWSWWGRVIFYVADVDAIHQRALAAGWQPSTPPRDAEWGERYFHLTDPDGHELSFARPLS</sequence>
<dbReference type="PROSITE" id="PS51819">
    <property type="entry name" value="VOC"/>
    <property type="match status" value="1"/>
</dbReference>
<dbReference type="InterPro" id="IPR004360">
    <property type="entry name" value="Glyas_Fos-R_dOase_dom"/>
</dbReference>
<dbReference type="SUPFAM" id="SSF54593">
    <property type="entry name" value="Glyoxalase/Bleomycin resistance protein/Dihydroxybiphenyl dioxygenase"/>
    <property type="match status" value="1"/>
</dbReference>
<gene>
    <name evidence="2" type="ORF">GCM10007857_05380</name>
</gene>
<organism evidence="2 3">
    <name type="scientific">Bradyrhizobium iriomotense</name>
    <dbReference type="NCBI Taxonomy" id="441950"/>
    <lineage>
        <taxon>Bacteria</taxon>
        <taxon>Pseudomonadati</taxon>
        <taxon>Pseudomonadota</taxon>
        <taxon>Alphaproteobacteria</taxon>
        <taxon>Hyphomicrobiales</taxon>
        <taxon>Nitrobacteraceae</taxon>
        <taxon>Bradyrhizobium</taxon>
    </lineage>
</organism>
<dbReference type="Gene3D" id="3.10.180.10">
    <property type="entry name" value="2,3-Dihydroxybiphenyl 1,2-Dioxygenase, domain 1"/>
    <property type="match status" value="1"/>
</dbReference>
<proteinExistence type="predicted"/>
<dbReference type="PANTHER" id="PTHR36503">
    <property type="entry name" value="BLR2520 PROTEIN"/>
    <property type="match status" value="1"/>
</dbReference>
<name>A0ABQ6AVB5_9BRAD</name>
<dbReference type="Pfam" id="PF00903">
    <property type="entry name" value="Glyoxalase"/>
    <property type="match status" value="1"/>
</dbReference>
<dbReference type="InterPro" id="IPR029068">
    <property type="entry name" value="Glyas_Bleomycin-R_OHBP_Dase"/>
</dbReference>
<dbReference type="RefSeq" id="WP_284260750.1">
    <property type="nucleotide sequence ID" value="NZ_BSOW01000002.1"/>
</dbReference>
<feature type="domain" description="VOC" evidence="1">
    <location>
        <begin position="4"/>
        <end position="115"/>
    </location>
</feature>
<dbReference type="InterPro" id="IPR037523">
    <property type="entry name" value="VOC_core"/>
</dbReference>
<dbReference type="EMBL" id="BSOW01000002">
    <property type="protein sequence ID" value="GLR83828.1"/>
    <property type="molecule type" value="Genomic_DNA"/>
</dbReference>
<dbReference type="Proteomes" id="UP001156905">
    <property type="component" value="Unassembled WGS sequence"/>
</dbReference>
<keyword evidence="3" id="KW-1185">Reference proteome</keyword>
<dbReference type="PANTHER" id="PTHR36503:SF3">
    <property type="entry name" value="BLR0126 PROTEIN"/>
    <property type="match status" value="1"/>
</dbReference>
<protein>
    <submittedName>
        <fullName evidence="2">Glyoxalase</fullName>
    </submittedName>
</protein>
<reference evidence="3" key="1">
    <citation type="journal article" date="2019" name="Int. J. Syst. Evol. Microbiol.">
        <title>The Global Catalogue of Microorganisms (GCM) 10K type strain sequencing project: providing services to taxonomists for standard genome sequencing and annotation.</title>
        <authorList>
            <consortium name="The Broad Institute Genomics Platform"/>
            <consortium name="The Broad Institute Genome Sequencing Center for Infectious Disease"/>
            <person name="Wu L."/>
            <person name="Ma J."/>
        </authorList>
    </citation>
    <scope>NUCLEOTIDE SEQUENCE [LARGE SCALE GENOMIC DNA]</scope>
    <source>
        <strain evidence="3">NBRC 102520</strain>
    </source>
</reference>
<evidence type="ECO:0000313" key="3">
    <source>
        <dbReference type="Proteomes" id="UP001156905"/>
    </source>
</evidence>
<evidence type="ECO:0000259" key="1">
    <source>
        <dbReference type="PROSITE" id="PS51819"/>
    </source>
</evidence>